<keyword evidence="2" id="KW-0547">Nucleotide-binding</keyword>
<dbReference type="PROSITE" id="PS50893">
    <property type="entry name" value="ABC_TRANSPORTER_2"/>
    <property type="match status" value="1"/>
</dbReference>
<evidence type="ECO:0000256" key="1">
    <source>
        <dbReference type="ARBA" id="ARBA00022737"/>
    </source>
</evidence>
<dbReference type="Pfam" id="PF00005">
    <property type="entry name" value="ABC_tran"/>
    <property type="match status" value="2"/>
</dbReference>
<evidence type="ECO:0000259" key="5">
    <source>
        <dbReference type="PROSITE" id="PS50893"/>
    </source>
</evidence>
<dbReference type="EMBL" id="JAAQQR010000003">
    <property type="protein sequence ID" value="NID04822.1"/>
    <property type="molecule type" value="Genomic_DNA"/>
</dbReference>
<dbReference type="Gene3D" id="3.40.50.300">
    <property type="entry name" value="P-loop containing nucleotide triphosphate hydrolases"/>
    <property type="match status" value="2"/>
</dbReference>
<organism evidence="6 7">
    <name type="scientific">Luteibacter jiangsuensis</name>
    <dbReference type="NCBI Taxonomy" id="637577"/>
    <lineage>
        <taxon>Bacteria</taxon>
        <taxon>Pseudomonadati</taxon>
        <taxon>Pseudomonadota</taxon>
        <taxon>Gammaproteobacteria</taxon>
        <taxon>Lysobacterales</taxon>
        <taxon>Rhodanobacteraceae</taxon>
        <taxon>Luteibacter</taxon>
    </lineage>
</organism>
<evidence type="ECO:0000313" key="7">
    <source>
        <dbReference type="Proteomes" id="UP001429601"/>
    </source>
</evidence>
<name>A0ABX0Q348_9GAMM</name>
<accession>A0ABX0Q348</accession>
<evidence type="ECO:0000313" key="6">
    <source>
        <dbReference type="EMBL" id="NID04822.1"/>
    </source>
</evidence>
<dbReference type="InterPro" id="IPR003593">
    <property type="entry name" value="AAA+_ATPase"/>
</dbReference>
<keyword evidence="3 6" id="KW-0067">ATP-binding</keyword>
<sequence>MANTFLTLDGVASVLPDGRTLFSDLHESFDDRPTGLVGRNGVGKSTLARMLAGHEAPARGRIGRAATTYYLAQRAADDSASSVAELAGVGEAIAALARIEAGSSDQRDFDAVDERWDMRERLLDALQAEGLGHLTPDARTSALSGGEAMRVGLLGARLCGADYLILDEPSNHLDREARSELRNWLRTWTGGLLVVSHDRELLGDMARIVELSPQGLRSYGGGYAFYAETSAQERDAAQRSLDASKLERKRAEQAMREQQERQVRRQSRGRRDAGDANLPRIMLGGRQSRSEATAGKLEQQREATREALAAKVADAARRVNEDVAPALLVPGTARVARRRVAVLQDVVLPHVRGGARTIDVVLRGNQRVGITGRNGSGKSTLLHVLAGRIAPLSGSIDVPVRVAWLDQRLATLDPARPLIVQMREAAPSVAEDTLRLRLALLGLDARKIGIPTGSLSGGERLKAALAQALVAEPPPELLLLDEPGNHLDIASLEALEAMLMQYEGALVVVSHDEAFLDRLALTDRLSPTPEGWRLLPW</sequence>
<dbReference type="RefSeq" id="WP_167124834.1">
    <property type="nucleotide sequence ID" value="NZ_JAAQQR010000003.1"/>
</dbReference>
<evidence type="ECO:0000256" key="4">
    <source>
        <dbReference type="SAM" id="MobiDB-lite"/>
    </source>
</evidence>
<dbReference type="Proteomes" id="UP001429601">
    <property type="component" value="Unassembled WGS sequence"/>
</dbReference>
<dbReference type="SUPFAM" id="SSF52540">
    <property type="entry name" value="P-loop containing nucleoside triphosphate hydrolases"/>
    <property type="match status" value="2"/>
</dbReference>
<protein>
    <submittedName>
        <fullName evidence="6">ABC-F family ATP-binding cassette domain-containing protein</fullName>
    </submittedName>
</protein>
<evidence type="ECO:0000256" key="3">
    <source>
        <dbReference type="ARBA" id="ARBA00022840"/>
    </source>
</evidence>
<keyword evidence="7" id="KW-1185">Reference proteome</keyword>
<dbReference type="SMART" id="SM00382">
    <property type="entry name" value="AAA"/>
    <property type="match status" value="2"/>
</dbReference>
<dbReference type="InterPro" id="IPR027417">
    <property type="entry name" value="P-loop_NTPase"/>
</dbReference>
<feature type="domain" description="ABC transporter" evidence="5">
    <location>
        <begin position="6"/>
        <end position="239"/>
    </location>
</feature>
<dbReference type="CDD" id="cd03221">
    <property type="entry name" value="ABCF_EF-3"/>
    <property type="match status" value="1"/>
</dbReference>
<gene>
    <name evidence="6" type="ORF">HBF26_07980</name>
</gene>
<dbReference type="GO" id="GO:0005524">
    <property type="term" value="F:ATP binding"/>
    <property type="evidence" value="ECO:0007669"/>
    <property type="project" value="UniProtKB-KW"/>
</dbReference>
<dbReference type="PANTHER" id="PTHR19211">
    <property type="entry name" value="ATP-BINDING TRANSPORT PROTEIN-RELATED"/>
    <property type="match status" value="1"/>
</dbReference>
<dbReference type="InterPro" id="IPR003439">
    <property type="entry name" value="ABC_transporter-like_ATP-bd"/>
</dbReference>
<comment type="caution">
    <text evidence="6">The sequence shown here is derived from an EMBL/GenBank/DDBJ whole genome shotgun (WGS) entry which is preliminary data.</text>
</comment>
<proteinExistence type="predicted"/>
<dbReference type="PANTHER" id="PTHR19211:SF6">
    <property type="entry name" value="BLL7188 PROTEIN"/>
    <property type="match status" value="1"/>
</dbReference>
<dbReference type="InterPro" id="IPR050611">
    <property type="entry name" value="ABCF"/>
</dbReference>
<feature type="compositionally biased region" description="Basic and acidic residues" evidence="4">
    <location>
        <begin position="247"/>
        <end position="274"/>
    </location>
</feature>
<keyword evidence="1" id="KW-0677">Repeat</keyword>
<reference evidence="6 7" key="1">
    <citation type="journal article" date="2011" name="Curr. Microbiol.">
        <title>Luteibacter jiangsuensis sp. nov.: a methamidophos-degrading bacterium isolated from a methamidophos-manufacturing factory.</title>
        <authorList>
            <person name="Wang L."/>
            <person name="Wang G.L."/>
            <person name="Li S.P."/>
            <person name="Jiang J.D."/>
        </authorList>
    </citation>
    <scope>NUCLEOTIDE SEQUENCE [LARGE SCALE GENOMIC DNA]</scope>
    <source>
        <strain evidence="6 7">CGMCC 1.10133</strain>
    </source>
</reference>
<evidence type="ECO:0000256" key="2">
    <source>
        <dbReference type="ARBA" id="ARBA00022741"/>
    </source>
</evidence>
<feature type="region of interest" description="Disordered" evidence="4">
    <location>
        <begin position="247"/>
        <end position="302"/>
    </location>
</feature>